<proteinExistence type="predicted"/>
<feature type="domain" description="HTH araC/xylS-type" evidence="4">
    <location>
        <begin position="193"/>
        <end position="291"/>
    </location>
</feature>
<keyword evidence="6" id="KW-1185">Reference proteome</keyword>
<dbReference type="InterPro" id="IPR018060">
    <property type="entry name" value="HTH_AraC"/>
</dbReference>
<dbReference type="Proteomes" id="UP000250831">
    <property type="component" value="Unassembled WGS sequence"/>
</dbReference>
<dbReference type="RefSeq" id="WP_108632018.1">
    <property type="nucleotide sequence ID" value="NZ_QCXX01000001.1"/>
</dbReference>
<keyword evidence="3" id="KW-0804">Transcription</keyword>
<dbReference type="AlphaFoldDB" id="A0A363NY92"/>
<dbReference type="GO" id="GO:0043565">
    <property type="term" value="F:sequence-specific DNA binding"/>
    <property type="evidence" value="ECO:0007669"/>
    <property type="project" value="InterPro"/>
</dbReference>
<dbReference type="GO" id="GO:0003700">
    <property type="term" value="F:DNA-binding transcription factor activity"/>
    <property type="evidence" value="ECO:0007669"/>
    <property type="project" value="InterPro"/>
</dbReference>
<dbReference type="PANTHER" id="PTHR43280">
    <property type="entry name" value="ARAC-FAMILY TRANSCRIPTIONAL REGULATOR"/>
    <property type="match status" value="1"/>
</dbReference>
<dbReference type="PROSITE" id="PS01124">
    <property type="entry name" value="HTH_ARAC_FAMILY_2"/>
    <property type="match status" value="1"/>
</dbReference>
<organism evidence="5 6">
    <name type="scientific">Sphingobacterium athyrii</name>
    <dbReference type="NCBI Taxonomy" id="2152717"/>
    <lineage>
        <taxon>Bacteria</taxon>
        <taxon>Pseudomonadati</taxon>
        <taxon>Bacteroidota</taxon>
        <taxon>Sphingobacteriia</taxon>
        <taxon>Sphingobacteriales</taxon>
        <taxon>Sphingobacteriaceae</taxon>
        <taxon>Sphingobacterium</taxon>
    </lineage>
</organism>
<accession>A0A363NY92</accession>
<comment type="caution">
    <text evidence="5">The sequence shown here is derived from an EMBL/GenBank/DDBJ whole genome shotgun (WGS) entry which is preliminary data.</text>
</comment>
<dbReference type="Gene3D" id="1.10.10.60">
    <property type="entry name" value="Homeodomain-like"/>
    <property type="match status" value="1"/>
</dbReference>
<dbReference type="InterPro" id="IPR009057">
    <property type="entry name" value="Homeodomain-like_sf"/>
</dbReference>
<dbReference type="PRINTS" id="PR00032">
    <property type="entry name" value="HTHARAC"/>
</dbReference>
<dbReference type="SUPFAM" id="SSF46689">
    <property type="entry name" value="Homeodomain-like"/>
    <property type="match status" value="1"/>
</dbReference>
<dbReference type="EMBL" id="QCXX01000001">
    <property type="protein sequence ID" value="PUV25707.1"/>
    <property type="molecule type" value="Genomic_DNA"/>
</dbReference>
<evidence type="ECO:0000256" key="3">
    <source>
        <dbReference type="ARBA" id="ARBA00023163"/>
    </source>
</evidence>
<evidence type="ECO:0000259" key="4">
    <source>
        <dbReference type="PROSITE" id="PS01124"/>
    </source>
</evidence>
<evidence type="ECO:0000256" key="2">
    <source>
        <dbReference type="ARBA" id="ARBA00023125"/>
    </source>
</evidence>
<dbReference type="OrthoDB" id="2585681at2"/>
<keyword evidence="2" id="KW-0238">DNA-binding</keyword>
<keyword evidence="1" id="KW-0805">Transcription regulation</keyword>
<evidence type="ECO:0000313" key="6">
    <source>
        <dbReference type="Proteomes" id="UP000250831"/>
    </source>
</evidence>
<gene>
    <name evidence="5" type="ORF">DCO56_01625</name>
</gene>
<dbReference type="Pfam" id="PF12833">
    <property type="entry name" value="HTH_18"/>
    <property type="match status" value="1"/>
</dbReference>
<sequence length="297" mass="34413">MQTHLSNPEIPVYSLEPNDSEGSRHFKMYHFNGQRPNLGDLLIPHRKDHYLVFFVRKGGQARQWIDMKPYVLQDNTLHFLAPGQLIVKEESAEITSVGLGFTPEFLSMHHHASLADLPLLRNPHDAHALAMNEEAIAFTEDLFAKIAAEDQHAGEWRHRMLIAYLSVLLTYLSRLYSEQHRATAISPERTLLKNFQSKVNEFFQEWHEVSDYAAMLHISAGHLSEVVKRQSGKPAIKHVHERITLEARRLLFHSDYSLKEIAFSLGFSDPSYFNRFFKRETGQTPSDYRIATRKMYQ</sequence>
<dbReference type="PANTHER" id="PTHR43280:SF32">
    <property type="entry name" value="TRANSCRIPTIONAL REGULATORY PROTEIN"/>
    <property type="match status" value="1"/>
</dbReference>
<name>A0A363NY92_9SPHI</name>
<dbReference type="InterPro" id="IPR020449">
    <property type="entry name" value="Tscrpt_reg_AraC-type_HTH"/>
</dbReference>
<evidence type="ECO:0000256" key="1">
    <source>
        <dbReference type="ARBA" id="ARBA00023015"/>
    </source>
</evidence>
<evidence type="ECO:0000313" key="5">
    <source>
        <dbReference type="EMBL" id="PUV25707.1"/>
    </source>
</evidence>
<protein>
    <submittedName>
        <fullName evidence="5">AraC family transcriptional regulator</fullName>
    </submittedName>
</protein>
<dbReference type="SMART" id="SM00342">
    <property type="entry name" value="HTH_ARAC"/>
    <property type="match status" value="1"/>
</dbReference>
<reference evidence="5 6" key="1">
    <citation type="submission" date="2018-04" db="EMBL/GenBank/DDBJ databases">
        <title>Sphingobacterium sp. M46 Genome.</title>
        <authorList>
            <person name="Cheng J."/>
            <person name="Li Y."/>
        </authorList>
    </citation>
    <scope>NUCLEOTIDE SEQUENCE [LARGE SCALE GENOMIC DNA]</scope>
    <source>
        <strain evidence="5 6">M46</strain>
    </source>
</reference>